<keyword evidence="2" id="KW-0808">Transferase</keyword>
<dbReference type="Proteomes" id="UP001327225">
    <property type="component" value="Chromosome"/>
</dbReference>
<keyword evidence="3" id="KW-1185">Reference proteome</keyword>
<dbReference type="EMBL" id="CP141059">
    <property type="protein sequence ID" value="WQQ24520.1"/>
    <property type="molecule type" value="Genomic_DNA"/>
</dbReference>
<dbReference type="InterPro" id="IPR000192">
    <property type="entry name" value="Aminotrans_V_dom"/>
</dbReference>
<accession>A0ABZ0ZIZ2</accession>
<sequence length="355" mass="37298">MTVDVIDAQRNWDVDPGWLNTASFGLPPRAGWDALQEALEQWRSGRGVWEEWQQSADTGRASFARLVGVGVEDVFAGSTVSAAMALIAASIPDGSTVLVTDIEFASNVFPWAAHADRGVTVVAAPVERLVDRIDDGIDVVAIGLVQSATGQVSDLAAVSAAARAAGALVIVDATQAVGWLPVDAGLTDACVAGTYKWLMTPRGATFGYVSPQLQELMSPLQSGWSAAVDDRYYGLEARLFEGARRYDQAPTWFTHVAAAPTLELVEAIGVEAIHRHDLALANAFRAGLGMAPGSSAIVSADVPGAEERFAAADIRASARSGRLRVSFHVYSTQADVDLALGALEGLVPRQPGSAS</sequence>
<dbReference type="Gene3D" id="3.40.640.10">
    <property type="entry name" value="Type I PLP-dependent aspartate aminotransferase-like (Major domain)"/>
    <property type="match status" value="1"/>
</dbReference>
<keyword evidence="2" id="KW-0032">Aminotransferase</keyword>
<proteinExistence type="predicted"/>
<dbReference type="GO" id="GO:0008483">
    <property type="term" value="F:transaminase activity"/>
    <property type="evidence" value="ECO:0007669"/>
    <property type="project" value="UniProtKB-KW"/>
</dbReference>
<dbReference type="InterPro" id="IPR015422">
    <property type="entry name" value="PyrdxlP-dep_Trfase_small"/>
</dbReference>
<evidence type="ECO:0000313" key="2">
    <source>
        <dbReference type="EMBL" id="WQQ24520.1"/>
    </source>
</evidence>
<dbReference type="RefSeq" id="WP_322936263.1">
    <property type="nucleotide sequence ID" value="NZ_CP141059.1"/>
</dbReference>
<gene>
    <name evidence="2" type="ORF">SHK19_11100</name>
</gene>
<organism evidence="2 3">
    <name type="scientific">Nocardioides bizhenqiangii</name>
    <dbReference type="NCBI Taxonomy" id="3095076"/>
    <lineage>
        <taxon>Bacteria</taxon>
        <taxon>Bacillati</taxon>
        <taxon>Actinomycetota</taxon>
        <taxon>Actinomycetes</taxon>
        <taxon>Propionibacteriales</taxon>
        <taxon>Nocardioidaceae</taxon>
        <taxon>Nocardioides</taxon>
    </lineage>
</organism>
<dbReference type="PANTHER" id="PTHR43586:SF21">
    <property type="entry name" value="PYRIDOXAL PHOSPHATE (PLP)-DEPENDENT ASPARTATE AMINOTRANSFERASE SUPERFAMILY"/>
    <property type="match status" value="1"/>
</dbReference>
<dbReference type="InterPro" id="IPR015424">
    <property type="entry name" value="PyrdxlP-dep_Trfase"/>
</dbReference>
<protein>
    <submittedName>
        <fullName evidence="2">Aminotransferase class V-fold PLP-dependent enzyme</fullName>
    </submittedName>
</protein>
<dbReference type="Pfam" id="PF00266">
    <property type="entry name" value="Aminotran_5"/>
    <property type="match status" value="1"/>
</dbReference>
<dbReference type="InterPro" id="IPR015421">
    <property type="entry name" value="PyrdxlP-dep_Trfase_major"/>
</dbReference>
<feature type="domain" description="Aminotransferase class V" evidence="1">
    <location>
        <begin position="51"/>
        <end position="297"/>
    </location>
</feature>
<reference evidence="3" key="1">
    <citation type="submission" date="2023-12" db="EMBL/GenBank/DDBJ databases">
        <title>Novel species in genus Nocardioides.</title>
        <authorList>
            <person name="Zhou H."/>
        </authorList>
    </citation>
    <scope>NUCLEOTIDE SEQUENCE [LARGE SCALE GENOMIC DNA]</scope>
    <source>
        <strain evidence="3">HM61</strain>
    </source>
</reference>
<name>A0ABZ0ZIZ2_9ACTN</name>
<evidence type="ECO:0000313" key="3">
    <source>
        <dbReference type="Proteomes" id="UP001327225"/>
    </source>
</evidence>
<dbReference type="SUPFAM" id="SSF53383">
    <property type="entry name" value="PLP-dependent transferases"/>
    <property type="match status" value="1"/>
</dbReference>
<dbReference type="PANTHER" id="PTHR43586">
    <property type="entry name" value="CYSTEINE DESULFURASE"/>
    <property type="match status" value="1"/>
</dbReference>
<evidence type="ECO:0000259" key="1">
    <source>
        <dbReference type="Pfam" id="PF00266"/>
    </source>
</evidence>
<dbReference type="Gene3D" id="3.90.1150.10">
    <property type="entry name" value="Aspartate Aminotransferase, domain 1"/>
    <property type="match status" value="1"/>
</dbReference>